<accession>A0ABU4DW96</accession>
<dbReference type="Pfam" id="PF00419">
    <property type="entry name" value="Fimbrial"/>
    <property type="match status" value="1"/>
</dbReference>
<protein>
    <submittedName>
        <fullName evidence="7">Fimbrial protein</fullName>
    </submittedName>
</protein>
<feature type="chain" id="PRO_5045135988" evidence="5">
    <location>
        <begin position="24"/>
        <end position="173"/>
    </location>
</feature>
<evidence type="ECO:0000256" key="4">
    <source>
        <dbReference type="ARBA" id="ARBA00023263"/>
    </source>
</evidence>
<gene>
    <name evidence="7" type="ORF">R4P48_00375</name>
</gene>
<evidence type="ECO:0000313" key="7">
    <source>
        <dbReference type="EMBL" id="MDV7021138.1"/>
    </source>
</evidence>
<reference evidence="7 8" key="1">
    <citation type="submission" date="2023-10" db="EMBL/GenBank/DDBJ databases">
        <authorList>
            <person name="Dale J."/>
        </authorList>
    </citation>
    <scope>NUCLEOTIDE SEQUENCE [LARGE SCALE GENOMIC DNA]</scope>
    <source>
        <strain evidence="7 8">2023EL-00970</strain>
    </source>
</reference>
<evidence type="ECO:0000256" key="5">
    <source>
        <dbReference type="SAM" id="SignalP"/>
    </source>
</evidence>
<dbReference type="SUPFAM" id="SSF49401">
    <property type="entry name" value="Bacterial adhesins"/>
    <property type="match status" value="1"/>
</dbReference>
<dbReference type="InterPro" id="IPR008966">
    <property type="entry name" value="Adhesion_dom_sf"/>
</dbReference>
<name>A0ABU4DW96_9ENTR</name>
<feature type="domain" description="Fimbrial-type adhesion" evidence="6">
    <location>
        <begin position="29"/>
        <end position="172"/>
    </location>
</feature>
<comment type="similarity">
    <text evidence="2">Belongs to the fimbrial protein family.</text>
</comment>
<dbReference type="PANTHER" id="PTHR33420:SF3">
    <property type="entry name" value="FIMBRIAL SUBUNIT ELFA"/>
    <property type="match status" value="1"/>
</dbReference>
<dbReference type="EMBL" id="JAWLOF010000001">
    <property type="protein sequence ID" value="MDV7021138.1"/>
    <property type="molecule type" value="Genomic_DNA"/>
</dbReference>
<proteinExistence type="inferred from homology"/>
<comment type="caution">
    <text evidence="7">The sequence shown here is derived from an EMBL/GenBank/DDBJ whole genome shotgun (WGS) entry which is preliminary data.</text>
</comment>
<dbReference type="Proteomes" id="UP001187066">
    <property type="component" value="Unassembled WGS sequence"/>
</dbReference>
<sequence length="173" mass="17600">MKLASLASAFAAVLALSSASAFAIDGTVNFTGEILDAACTVDIGTNNTMSVDLGKVVKTTFAATGDTASTTKFTIKLKDCPAAVTSAKVKFEGTPDATDSTLLGVTGTATGVAIQLMTADKTALGLHQVNNYSYPLTATVVNNLDFYAAYKSTAATVSAGTANAVSNFTVNYN</sequence>
<keyword evidence="8" id="KW-1185">Reference proteome</keyword>
<evidence type="ECO:0000256" key="2">
    <source>
        <dbReference type="ARBA" id="ARBA00006671"/>
    </source>
</evidence>
<dbReference type="InterPro" id="IPR000259">
    <property type="entry name" value="Adhesion_dom_fimbrial"/>
</dbReference>
<evidence type="ECO:0000313" key="8">
    <source>
        <dbReference type="Proteomes" id="UP001187066"/>
    </source>
</evidence>
<dbReference type="InterPro" id="IPR050263">
    <property type="entry name" value="Bact_Fimbrial_Adh_Pro"/>
</dbReference>
<evidence type="ECO:0000259" key="6">
    <source>
        <dbReference type="Pfam" id="PF00419"/>
    </source>
</evidence>
<keyword evidence="4" id="KW-0281">Fimbrium</keyword>
<dbReference type="PANTHER" id="PTHR33420">
    <property type="entry name" value="FIMBRIAL SUBUNIT ELFA-RELATED"/>
    <property type="match status" value="1"/>
</dbReference>
<feature type="signal peptide" evidence="5">
    <location>
        <begin position="1"/>
        <end position="23"/>
    </location>
</feature>
<dbReference type="Gene3D" id="2.60.40.1090">
    <property type="entry name" value="Fimbrial-type adhesion domain"/>
    <property type="match status" value="1"/>
</dbReference>
<comment type="subcellular location">
    <subcellularLocation>
        <location evidence="1">Fimbrium</location>
    </subcellularLocation>
</comment>
<organism evidence="7 8">
    <name type="scientific">Atlantibacter subterraneus</name>
    <dbReference type="NCBI Taxonomy" id="255519"/>
    <lineage>
        <taxon>Bacteria</taxon>
        <taxon>Pseudomonadati</taxon>
        <taxon>Pseudomonadota</taxon>
        <taxon>Gammaproteobacteria</taxon>
        <taxon>Enterobacterales</taxon>
        <taxon>Enterobacteriaceae</taxon>
        <taxon>Atlantibacter</taxon>
    </lineage>
</organism>
<keyword evidence="3 5" id="KW-0732">Signal</keyword>
<dbReference type="InterPro" id="IPR036937">
    <property type="entry name" value="Adhesion_dom_fimbrial_sf"/>
</dbReference>
<evidence type="ECO:0000256" key="1">
    <source>
        <dbReference type="ARBA" id="ARBA00004561"/>
    </source>
</evidence>
<evidence type="ECO:0000256" key="3">
    <source>
        <dbReference type="ARBA" id="ARBA00022729"/>
    </source>
</evidence>
<dbReference type="RefSeq" id="WP_317677380.1">
    <property type="nucleotide sequence ID" value="NZ_JAWLOF010000001.1"/>
</dbReference>